<comment type="similarity">
    <text evidence="3">Belongs to the RTC5 family.</text>
</comment>
<evidence type="ECO:0000256" key="4">
    <source>
        <dbReference type="ARBA" id="ARBA00015163"/>
    </source>
</evidence>
<dbReference type="Proteomes" id="UP001280581">
    <property type="component" value="Unassembled WGS sequence"/>
</dbReference>
<dbReference type="InterPro" id="IPR006571">
    <property type="entry name" value="TLDc_dom"/>
</dbReference>
<organism evidence="8 9">
    <name type="scientific">Pseudopithomyces chartarum</name>
    <dbReference type="NCBI Taxonomy" id="1892770"/>
    <lineage>
        <taxon>Eukaryota</taxon>
        <taxon>Fungi</taxon>
        <taxon>Dikarya</taxon>
        <taxon>Ascomycota</taxon>
        <taxon>Pezizomycotina</taxon>
        <taxon>Dothideomycetes</taxon>
        <taxon>Pleosporomycetidae</taxon>
        <taxon>Pleosporales</taxon>
        <taxon>Massarineae</taxon>
        <taxon>Didymosphaeriaceae</taxon>
        <taxon>Pseudopithomyces</taxon>
    </lineage>
</organism>
<dbReference type="EMBL" id="WVTA01000001">
    <property type="protein sequence ID" value="KAK3216982.1"/>
    <property type="molecule type" value="Genomic_DNA"/>
</dbReference>
<name>A0AAN6RM51_9PLEO</name>
<comment type="subcellular location">
    <subcellularLocation>
        <location evidence="2">Cytoplasm</location>
    </subcellularLocation>
</comment>
<feature type="region of interest" description="Disordered" evidence="6">
    <location>
        <begin position="139"/>
        <end position="180"/>
    </location>
</feature>
<evidence type="ECO:0000313" key="9">
    <source>
        <dbReference type="Proteomes" id="UP001280581"/>
    </source>
</evidence>
<proteinExistence type="inferred from homology"/>
<accession>A0AAN6RM51</accession>
<evidence type="ECO:0000259" key="7">
    <source>
        <dbReference type="PROSITE" id="PS51886"/>
    </source>
</evidence>
<keyword evidence="9" id="KW-1185">Reference proteome</keyword>
<feature type="domain" description="TLDc" evidence="7">
    <location>
        <begin position="338"/>
        <end position="570"/>
    </location>
</feature>
<dbReference type="PANTHER" id="PTHR23354:SF130">
    <property type="entry name" value="RESTRICTION OF TELOMERE CAPPING PROTEIN 5"/>
    <property type="match status" value="1"/>
</dbReference>
<dbReference type="Pfam" id="PF07534">
    <property type="entry name" value="TLD"/>
    <property type="match status" value="1"/>
</dbReference>
<evidence type="ECO:0000256" key="2">
    <source>
        <dbReference type="ARBA" id="ARBA00004496"/>
    </source>
</evidence>
<comment type="caution">
    <text evidence="8">The sequence shown here is derived from an EMBL/GenBank/DDBJ whole genome shotgun (WGS) entry which is preliminary data.</text>
</comment>
<dbReference type="GO" id="GO:0005634">
    <property type="term" value="C:nucleus"/>
    <property type="evidence" value="ECO:0007669"/>
    <property type="project" value="TreeGrafter"/>
</dbReference>
<evidence type="ECO:0000256" key="1">
    <source>
        <dbReference type="ARBA" id="ARBA00002738"/>
    </source>
</evidence>
<dbReference type="GO" id="GO:0006979">
    <property type="term" value="P:response to oxidative stress"/>
    <property type="evidence" value="ECO:0007669"/>
    <property type="project" value="TreeGrafter"/>
</dbReference>
<sequence length="689" mass="76665">MGQGGSAEAPHLTLEQLNHTLARRFAQKSYTPLELYCFNSVFRSLADTESGVKYWSESTLCRFLELPDSLGVGPVMFQMSSYLGAFPFPSQAPAILTYEALLKVVTILTERYGTVIKKRKREIWTRELYRSLAIHDRGLKPDTKDTGQSKNIEPQGISGSGDKGFAIDAPEEDGEDDEDDDELVLAALESMDADEVFKHGEHSDVHHSIIPTDNFLKLVELLLLIAPIDAQESLSAFSGELTNERIESLRRSASVILSSFGVSTTQPGITYRTFDTVVSTCLPYLFNGLNPLFEHFLFARDFDLSKRKPASSSPTIEKHPVIPQPKAALEPILHEPGEILNLTILSQLSFFLKGSDLFRRLRPLYSGNTHGFSMGSFEKQSFHWRAPTILLVSGRLLDSEPSSTRERAFADSLPPKRYPSSTSFSSFSTSEDQVMTFGAYIPAQWKLTHKSCFGDSSTVLFQLSPTHDVFSASSYSEDYVYFNRPPTHPSGLGLGTPVPHQSASLHASSSTTMFRPGPVSLHLDDALEFGVFTHLAEGGGSFHPSRLPGRRGRDWQDRFEIDSLEVWGCGGDEVAEAQRKEWAFQEREAEARRRINLGTGDIDADRVEFMWEWEGFWRGHGLLGEEVEREVVRIGHGLTGGEDDESERRAAGVGVDGKTNVALARDGLRDAERSEWEWLGDAGICQHSI</sequence>
<protein>
    <recommendedName>
        <fullName evidence="4">Restriction of telomere capping protein 5</fullName>
    </recommendedName>
</protein>
<keyword evidence="5" id="KW-0963">Cytoplasm</keyword>
<gene>
    <name evidence="8" type="ORF">GRF29_1g1573787</name>
</gene>
<dbReference type="GO" id="GO:0005737">
    <property type="term" value="C:cytoplasm"/>
    <property type="evidence" value="ECO:0007669"/>
    <property type="project" value="UniProtKB-SubCell"/>
</dbReference>
<comment type="function">
    <text evidence="1">May be involved in a process influencing telomere capping.</text>
</comment>
<dbReference type="PROSITE" id="PS51886">
    <property type="entry name" value="TLDC"/>
    <property type="match status" value="1"/>
</dbReference>
<dbReference type="AlphaFoldDB" id="A0AAN6RM51"/>
<dbReference type="SMART" id="SM00584">
    <property type="entry name" value="TLDc"/>
    <property type="match status" value="1"/>
</dbReference>
<evidence type="ECO:0000256" key="6">
    <source>
        <dbReference type="SAM" id="MobiDB-lite"/>
    </source>
</evidence>
<evidence type="ECO:0000313" key="8">
    <source>
        <dbReference type="EMBL" id="KAK3216982.1"/>
    </source>
</evidence>
<feature type="compositionally biased region" description="Acidic residues" evidence="6">
    <location>
        <begin position="169"/>
        <end position="180"/>
    </location>
</feature>
<evidence type="ECO:0000256" key="3">
    <source>
        <dbReference type="ARBA" id="ARBA00006731"/>
    </source>
</evidence>
<reference evidence="8 9" key="1">
    <citation type="submission" date="2021-02" db="EMBL/GenBank/DDBJ databases">
        <title>Genome assembly of Pseudopithomyces chartarum.</title>
        <authorList>
            <person name="Jauregui R."/>
            <person name="Singh J."/>
            <person name="Voisey C."/>
        </authorList>
    </citation>
    <scope>NUCLEOTIDE SEQUENCE [LARGE SCALE GENOMIC DNA]</scope>
    <source>
        <strain evidence="8 9">AGR01</strain>
    </source>
</reference>
<dbReference type="PANTHER" id="PTHR23354">
    <property type="entry name" value="NUCLEOLAR PROTEIN 7/ESTROGEN RECEPTOR COACTIVATOR-RELATED"/>
    <property type="match status" value="1"/>
</dbReference>
<evidence type="ECO:0000256" key="5">
    <source>
        <dbReference type="ARBA" id="ARBA00022490"/>
    </source>
</evidence>